<comment type="catalytic activity">
    <reaction evidence="1">
        <text>Hydrolysis of (1-&gt;3)-beta-D-glucosidic linkages in (1-&gt;3)-beta-D-glucans.</text>
        <dbReference type="EC" id="3.2.1.39"/>
    </reaction>
</comment>
<evidence type="ECO:0000256" key="9">
    <source>
        <dbReference type="SAM" id="MobiDB-lite"/>
    </source>
</evidence>
<dbReference type="GO" id="GO:0052861">
    <property type="term" value="F:endo-1,3(4)-beta-glucanase activity"/>
    <property type="evidence" value="ECO:0007669"/>
    <property type="project" value="InterPro"/>
</dbReference>
<dbReference type="RefSeq" id="WP_013875695.1">
    <property type="nucleotide sequence ID" value="NC_015658.1"/>
</dbReference>
<dbReference type="InterPro" id="IPR005200">
    <property type="entry name" value="Endo-beta-glucanase"/>
</dbReference>
<sequence length="890" mass="96617">MYDERPSDDDGTDSKPNSSDVSRRTYCKLIGATSAAGAIGATGTVSANDHVTVGNGSYTTTLPAGAEAPQDAIWATASFSDEPVPTNDWWSSLVWNAFSENMFSQPLMLRAEEDGFLVKNPTEWIDGSTTVMDNQGRDLTIGHTGADSFADARLDDHGDWSVDAVWGAGTATTLRATFAQGSPFVFCEYAGGGAEITFDAAPEVWADEGNVLGVTIDGHHYGLFAPSGTSWSGVGTDTLVNDLGGAGYCSVAVLPESGFLETAETYAYNFVTDTRVDWEYDEANAAVHTTYTFETDDKPESAATGTITALHPHQWKYSDDETLGPTYTSPRGEMRVVAGPSFSTTYDYGGMLPFLPDEGSYDVAELQGYIQEIDTSIEGPDTYNVGKDYGRLVESKALAEQFGQTGKRDEIVGSLRSHLEGWLQAESGSEELFYYDDNWGSLLGYPESHGSASSLSDHHFHYGYYVRAAAEIARTDPGWAADSEWGGMVEHLIRDYANPSRDDDMFPFARNFSPYCGHSWAEGGGAEFADGNNQESSSEALNAYAAIIEWGEYTGNQELRDFGIYLYTTELHAVHEYWFDADDDSHPDSWDYDTAGMVWGGGYAYATWWTADEEAIHGINWLPFAGYSLHLGWDDAAPEANYNELVANKGTDEFDYWPDLMWMYRAFSDSQDAVDKFEARKNSYEVEAGHTRAQTYHWLYNLHEMGAPDGTATADTPFYQVFSDGTERTYVAYNADDAGTTVTFSDGTELYVPANSMATSTGDDTGGGDGGDGGNGGDGGDGGDGGNDGGNDGGSGEHTYSGDAGEGWTATVTDDGTDSHWEFDPNNAAEWADIQFDNGNGWIGYRMTADGDVHTHVRDASDDGDSIDVRFVWDDGAGTQYVSDAFTHQY</sequence>
<reference evidence="13" key="1">
    <citation type="journal article" date="2012" name="Stand. Genomic Sci.">
        <title>Complete genome sequence of Halopiger xanaduensis type strain (SH-6(T)).</title>
        <authorList>
            <person name="Anderson I."/>
            <person name="Tindall B.J."/>
            <person name="Rohde M."/>
            <person name="Lucas S."/>
            <person name="Han J."/>
            <person name="Lapidus A."/>
            <person name="Cheng J.F."/>
            <person name="Goodwin L."/>
            <person name="Pitluck S."/>
            <person name="Peters L."/>
            <person name="Pati A."/>
            <person name="Mikhailova N."/>
            <person name="Pagani I."/>
            <person name="Teshima H."/>
            <person name="Han C."/>
            <person name="Tapia R."/>
            <person name="Land M."/>
            <person name="Woyke T."/>
            <person name="Klenk H.P."/>
            <person name="Kyrpides N."/>
            <person name="Ivanova N."/>
        </authorList>
    </citation>
    <scope>NUCLEOTIDE SEQUENCE [LARGE SCALE GENOMIC DNA]</scope>
    <source>
        <strain evidence="13">DSM 18323 / JCM 14033 / SH-6</strain>
        <plasmid evidence="13">Plasmid pHALXA01</plasmid>
    </source>
</reference>
<dbReference type="AlphaFoldDB" id="F8DD78"/>
<evidence type="ECO:0000256" key="5">
    <source>
        <dbReference type="ARBA" id="ARBA00023277"/>
    </source>
</evidence>
<feature type="region of interest" description="Disordered" evidence="9">
    <location>
        <begin position="1"/>
        <end position="21"/>
    </location>
</feature>
<dbReference type="EC" id="3.2.1.39" evidence="3"/>
<geneLocation type="plasmid" evidence="12 13">
    <name>pHALXA01</name>
</geneLocation>
<evidence type="ECO:0000259" key="11">
    <source>
        <dbReference type="Pfam" id="PF17652"/>
    </source>
</evidence>
<keyword evidence="4 12" id="KW-0378">Hydrolase</keyword>
<dbReference type="PANTHER" id="PTHR31983">
    <property type="entry name" value="ENDO-1,3(4)-BETA-GLUCANASE 1"/>
    <property type="match status" value="1"/>
</dbReference>
<dbReference type="Pfam" id="PF17652">
    <property type="entry name" value="Glyco_hydro81C"/>
    <property type="match status" value="1"/>
</dbReference>
<dbReference type="PANTHER" id="PTHR31983:SF0">
    <property type="entry name" value="GLUCAN ENDO-1,3-BETA-D-GLUCOSIDASE 2"/>
    <property type="match status" value="1"/>
</dbReference>
<dbReference type="PROSITE" id="PS52008">
    <property type="entry name" value="GH81"/>
    <property type="match status" value="1"/>
</dbReference>
<comment type="similarity">
    <text evidence="2">Belongs to the glycosyl hydrolase 81 family.</text>
</comment>
<feature type="domain" description="Glycosyl hydrolase family 81 N-terminal" evidence="10">
    <location>
        <begin position="79"/>
        <end position="341"/>
    </location>
</feature>
<dbReference type="Proteomes" id="UP000006794">
    <property type="component" value="Plasmid pHALXA01"/>
</dbReference>
<dbReference type="InterPro" id="IPR040720">
    <property type="entry name" value="GH81_C"/>
</dbReference>
<dbReference type="HOGENOM" id="CLU_005482_1_1_2"/>
<evidence type="ECO:0000256" key="7">
    <source>
        <dbReference type="ARBA" id="ARBA00023316"/>
    </source>
</evidence>
<dbReference type="KEGG" id="hxa:Halxa_0364"/>
<dbReference type="Gene3D" id="2.70.98.30">
    <property type="entry name" value="Golgi alpha-mannosidase II, domain 4"/>
    <property type="match status" value="1"/>
</dbReference>
<evidence type="ECO:0000256" key="6">
    <source>
        <dbReference type="ARBA" id="ARBA00023295"/>
    </source>
</evidence>
<keyword evidence="5" id="KW-0119">Carbohydrate metabolism</keyword>
<keyword evidence="12" id="KW-0614">Plasmid</keyword>
<keyword evidence="8" id="KW-0624">Polysaccharide degradation</keyword>
<organism evidence="12 13">
    <name type="scientific">Halopiger xanaduensis (strain DSM 18323 / JCM 14033 / SH-6)</name>
    <dbReference type="NCBI Taxonomy" id="797210"/>
    <lineage>
        <taxon>Archaea</taxon>
        <taxon>Methanobacteriati</taxon>
        <taxon>Methanobacteriota</taxon>
        <taxon>Stenosarchaea group</taxon>
        <taxon>Halobacteria</taxon>
        <taxon>Halobacteriales</taxon>
        <taxon>Natrialbaceae</taxon>
        <taxon>Halopiger</taxon>
    </lineage>
</organism>
<evidence type="ECO:0000256" key="1">
    <source>
        <dbReference type="ARBA" id="ARBA00000382"/>
    </source>
</evidence>
<gene>
    <name evidence="12" type="ordered locus">Halxa_0364</name>
</gene>
<evidence type="ECO:0000313" key="12">
    <source>
        <dbReference type="EMBL" id="AEH38967.1"/>
    </source>
</evidence>
<evidence type="ECO:0000313" key="13">
    <source>
        <dbReference type="Proteomes" id="UP000006794"/>
    </source>
</evidence>
<protein>
    <recommendedName>
        <fullName evidence="3">glucan endo-1,3-beta-D-glucosidase</fullName>
        <ecNumber evidence="3">3.2.1.39</ecNumber>
    </recommendedName>
</protein>
<dbReference type="GO" id="GO:0000272">
    <property type="term" value="P:polysaccharide catabolic process"/>
    <property type="evidence" value="ECO:0007669"/>
    <property type="project" value="UniProtKB-KW"/>
</dbReference>
<dbReference type="OrthoDB" id="166254at2157"/>
<dbReference type="InterPro" id="IPR040451">
    <property type="entry name" value="GH81_N"/>
</dbReference>
<dbReference type="GeneID" id="10795235"/>
<name>F8DD78_HALXS</name>
<proteinExistence type="inferred from homology"/>
<dbReference type="EMBL" id="CP002840">
    <property type="protein sequence ID" value="AEH38967.1"/>
    <property type="molecule type" value="Genomic_DNA"/>
</dbReference>
<feature type="compositionally biased region" description="Acidic residues" evidence="9">
    <location>
        <begin position="1"/>
        <end position="11"/>
    </location>
</feature>
<evidence type="ECO:0000256" key="8">
    <source>
        <dbReference type="ARBA" id="ARBA00023326"/>
    </source>
</evidence>
<dbReference type="GO" id="GO:0042973">
    <property type="term" value="F:glucan endo-1,3-beta-D-glucosidase activity"/>
    <property type="evidence" value="ECO:0007669"/>
    <property type="project" value="UniProtKB-EC"/>
</dbReference>
<keyword evidence="7" id="KW-0961">Cell wall biogenesis/degradation</keyword>
<dbReference type="GO" id="GO:0071555">
    <property type="term" value="P:cell wall organization"/>
    <property type="evidence" value="ECO:0007669"/>
    <property type="project" value="UniProtKB-KW"/>
</dbReference>
<dbReference type="Pfam" id="PF03639">
    <property type="entry name" value="Glyco_hydro_81"/>
    <property type="match status" value="1"/>
</dbReference>
<evidence type="ECO:0000256" key="4">
    <source>
        <dbReference type="ARBA" id="ARBA00022801"/>
    </source>
</evidence>
<evidence type="ECO:0000259" key="10">
    <source>
        <dbReference type="Pfam" id="PF03639"/>
    </source>
</evidence>
<feature type="domain" description="Glycosyl hydrolase family 81 C-terminal" evidence="11">
    <location>
        <begin position="378"/>
        <end position="692"/>
    </location>
</feature>
<evidence type="ECO:0000256" key="3">
    <source>
        <dbReference type="ARBA" id="ARBA00012780"/>
    </source>
</evidence>
<keyword evidence="13" id="KW-1185">Reference proteome</keyword>
<evidence type="ECO:0000256" key="2">
    <source>
        <dbReference type="ARBA" id="ARBA00010730"/>
    </source>
</evidence>
<feature type="region of interest" description="Disordered" evidence="9">
    <location>
        <begin position="755"/>
        <end position="819"/>
    </location>
</feature>
<accession>F8DD78</accession>
<keyword evidence="6" id="KW-0326">Glycosidase</keyword>
<feature type="compositionally biased region" description="Gly residues" evidence="9">
    <location>
        <begin position="764"/>
        <end position="796"/>
    </location>
</feature>